<dbReference type="Proteomes" id="UP001164472">
    <property type="component" value="Chromosome"/>
</dbReference>
<keyword evidence="1" id="KW-0732">Signal</keyword>
<name>A0A9E8HKU0_9ALTE</name>
<sequence length="219" mass="25384">MKKIIIVTILSMVSMGIFAKDTKEQKFWKWFVKNEPSIFEFEKNQEAVFDSISEKLNAYREDLVFEFSAIENGKREFVISADGLRELFPAVELLAGAAPALERWNVTAYRPRMKDYESIDLNYAGKQFSPSNIWVYSRVEDGSFDVIIYHPEYEEEDRNLFVSGSYILLDTALGEYDVVTGLRYIDHQRLPENPEGNGLIPFSELRAVFDEYKSKKANQ</sequence>
<keyword evidence="4" id="KW-1185">Reference proteome</keyword>
<evidence type="ECO:0008006" key="5">
    <source>
        <dbReference type="Google" id="ProtNLM"/>
    </source>
</evidence>
<feature type="chain" id="PRO_5041628164" description="START domain-containing protein" evidence="1">
    <location>
        <begin position="20"/>
        <end position="219"/>
    </location>
</feature>
<dbReference type="AlphaFoldDB" id="A0A9E8HKU0"/>
<evidence type="ECO:0000313" key="3">
    <source>
        <dbReference type="EMBL" id="UZW76356.1"/>
    </source>
</evidence>
<evidence type="ECO:0000313" key="4">
    <source>
        <dbReference type="Proteomes" id="UP001164472"/>
    </source>
</evidence>
<proteinExistence type="predicted"/>
<dbReference type="KEGG" id="asem:NNL22_07155"/>
<evidence type="ECO:0000256" key="1">
    <source>
        <dbReference type="SAM" id="SignalP"/>
    </source>
</evidence>
<organism evidence="2 4">
    <name type="scientific">Alkalimarinus sediminis</name>
    <dbReference type="NCBI Taxonomy" id="1632866"/>
    <lineage>
        <taxon>Bacteria</taxon>
        <taxon>Pseudomonadati</taxon>
        <taxon>Pseudomonadota</taxon>
        <taxon>Gammaproteobacteria</taxon>
        <taxon>Alteromonadales</taxon>
        <taxon>Alteromonadaceae</taxon>
        <taxon>Alkalimarinus</taxon>
    </lineage>
</organism>
<dbReference type="RefSeq" id="WP_267267785.1">
    <property type="nucleotide sequence ID" value="NZ_CP101527.1"/>
</dbReference>
<evidence type="ECO:0000313" key="2">
    <source>
        <dbReference type="EMBL" id="UZW74538.1"/>
    </source>
</evidence>
<protein>
    <recommendedName>
        <fullName evidence="5">START domain-containing protein</fullName>
    </recommendedName>
</protein>
<dbReference type="KEGG" id="asem:NNL22_16165"/>
<feature type="signal peptide" evidence="1">
    <location>
        <begin position="1"/>
        <end position="19"/>
    </location>
</feature>
<accession>A0A9E8HKU0</accession>
<dbReference type="EMBL" id="CP101527">
    <property type="protein sequence ID" value="UZW74538.1"/>
    <property type="molecule type" value="Genomic_DNA"/>
</dbReference>
<gene>
    <name evidence="3" type="ORF">NNL22_07155</name>
    <name evidence="2" type="ORF">NNL22_16165</name>
</gene>
<dbReference type="EMBL" id="CP101527">
    <property type="protein sequence ID" value="UZW76356.1"/>
    <property type="molecule type" value="Genomic_DNA"/>
</dbReference>
<reference evidence="2" key="1">
    <citation type="submission" date="2022-07" db="EMBL/GenBank/DDBJ databases">
        <title>Alkalimarinus sp. nov., isolated from gut of a Alitta virens.</title>
        <authorList>
            <person name="Yang A.I."/>
            <person name="Shin N.-R."/>
        </authorList>
    </citation>
    <scope>NUCLEOTIDE SEQUENCE</scope>
    <source>
        <strain evidence="2">FA028</strain>
    </source>
</reference>